<organism evidence="2">
    <name type="scientific">Naegleria gruberi</name>
    <name type="common">Amoeba</name>
    <dbReference type="NCBI Taxonomy" id="5762"/>
    <lineage>
        <taxon>Eukaryota</taxon>
        <taxon>Discoba</taxon>
        <taxon>Heterolobosea</taxon>
        <taxon>Tetramitia</taxon>
        <taxon>Eutetramitia</taxon>
        <taxon>Vahlkampfiidae</taxon>
        <taxon>Naegleria</taxon>
    </lineage>
</organism>
<dbReference type="Proteomes" id="UP000006671">
    <property type="component" value="Unassembled WGS sequence"/>
</dbReference>
<dbReference type="GeneID" id="8853976"/>
<dbReference type="RefSeq" id="XP_002671696.1">
    <property type="nucleotide sequence ID" value="XM_002671650.1"/>
</dbReference>
<proteinExistence type="predicted"/>
<accession>D2VW46</accession>
<reference evidence="1 2" key="1">
    <citation type="journal article" date="2010" name="Cell">
        <title>The genome of Naegleria gruberi illuminates early eukaryotic versatility.</title>
        <authorList>
            <person name="Fritz-Laylin L.K."/>
            <person name="Prochnik S.E."/>
            <person name="Ginger M.L."/>
            <person name="Dacks J.B."/>
            <person name="Carpenter M.L."/>
            <person name="Field M.C."/>
            <person name="Kuo A."/>
            <person name="Paredez A."/>
            <person name="Chapman J."/>
            <person name="Pham J."/>
            <person name="Shu S."/>
            <person name="Neupane R."/>
            <person name="Cipriano M."/>
            <person name="Mancuso J."/>
            <person name="Tu H."/>
            <person name="Salamov A."/>
            <person name="Lindquist E."/>
            <person name="Shapiro H."/>
            <person name="Lucas S."/>
            <person name="Grigoriev I.V."/>
            <person name="Cande W.Z."/>
            <person name="Fulton C."/>
            <person name="Rokhsar D.S."/>
            <person name="Dawson S.C."/>
        </authorList>
    </citation>
    <scope>NUCLEOTIDE SEQUENCE [LARGE SCALE GENOMIC DNA]</scope>
    <source>
        <strain evidence="1 2">NEG-M</strain>
    </source>
</reference>
<evidence type="ECO:0000313" key="2">
    <source>
        <dbReference type="Proteomes" id="UP000006671"/>
    </source>
</evidence>
<name>D2VW46_NAEGR</name>
<gene>
    <name evidence="1" type="ORF">NAEGRDRAFT_73246</name>
</gene>
<evidence type="ECO:0000313" key="1">
    <source>
        <dbReference type="EMBL" id="EFC38952.1"/>
    </source>
</evidence>
<dbReference type="KEGG" id="ngr:NAEGRDRAFT_73246"/>
<dbReference type="EMBL" id="GG738903">
    <property type="protein sequence ID" value="EFC38952.1"/>
    <property type="molecule type" value="Genomic_DNA"/>
</dbReference>
<keyword evidence="2" id="KW-1185">Reference proteome</keyword>
<sequence>MSNRNLMNLAQVLGMLANRDRDDDVIMGNSLSSSSSASVDSTLESFLSNNNNNNESKYFVMDRGGSSNLFDQTPSLFSTMGSGGFRAMAKPFDEDLRQYIQDPYIRDREVEMRLKAMKDDFKIPKN</sequence>
<dbReference type="AlphaFoldDB" id="D2VW46"/>
<dbReference type="InParanoid" id="D2VW46"/>
<dbReference type="VEuPathDB" id="AmoebaDB:NAEGRDRAFT_73246"/>
<protein>
    <submittedName>
        <fullName evidence="1">Predicted protein</fullName>
    </submittedName>
</protein>